<organism evidence="12 13">
    <name type="scientific">Govanella unica</name>
    <dbReference type="NCBI Taxonomy" id="2975056"/>
    <lineage>
        <taxon>Bacteria</taxon>
        <taxon>Pseudomonadati</taxon>
        <taxon>Pseudomonadota</taxon>
        <taxon>Alphaproteobacteria</taxon>
        <taxon>Emcibacterales</taxon>
        <taxon>Govanellaceae</taxon>
        <taxon>Govanella</taxon>
    </lineage>
</organism>
<evidence type="ECO:0000256" key="10">
    <source>
        <dbReference type="RuleBase" id="RU000578"/>
    </source>
</evidence>
<dbReference type="GO" id="GO:0009432">
    <property type="term" value="P:SOS response"/>
    <property type="evidence" value="ECO:0007669"/>
    <property type="project" value="UniProtKB-UniRule"/>
</dbReference>
<feature type="domain" description="AAA+ ATPase" evidence="11">
    <location>
        <begin position="38"/>
        <end position="385"/>
    </location>
</feature>
<keyword evidence="13" id="KW-1185">Reference proteome</keyword>
<dbReference type="InterPro" id="IPR042174">
    <property type="entry name" value="RecF_2"/>
</dbReference>
<dbReference type="InterPro" id="IPR027417">
    <property type="entry name" value="P-loop_NTPase"/>
</dbReference>
<evidence type="ECO:0000259" key="11">
    <source>
        <dbReference type="SMART" id="SM00382"/>
    </source>
</evidence>
<keyword evidence="9 10" id="KW-0227">DNA damage</keyword>
<evidence type="ECO:0000256" key="6">
    <source>
        <dbReference type="ARBA" id="ARBA00022741"/>
    </source>
</evidence>
<dbReference type="EMBL" id="JANWOI010000004">
    <property type="protein sequence ID" value="MDA5194642.1"/>
    <property type="molecule type" value="Genomic_DNA"/>
</dbReference>
<evidence type="ECO:0000256" key="2">
    <source>
        <dbReference type="ARBA" id="ARBA00008016"/>
    </source>
</evidence>
<comment type="subcellular location">
    <subcellularLocation>
        <location evidence="1 9 10">Cytoplasm</location>
    </subcellularLocation>
</comment>
<dbReference type="GO" id="GO:0005524">
    <property type="term" value="F:ATP binding"/>
    <property type="evidence" value="ECO:0007669"/>
    <property type="project" value="UniProtKB-UniRule"/>
</dbReference>
<sequence length="391" mass="41866">MARTDVTAGAYGSPMAYAATRLVLTDFRNHVRTALGMTAAPVVLTGDNGAGKTNLLEALSYLAPGRGLRGARLPDITRIGARAWGVAATILGPDGSTDVGTGIEGRAPGAEDEGAAERRIVQIEGQTVTGPAALAEVLKLSWLTPQMDRLFIEGPSGRRRFFDRLVFNFHPAHGRAVAAYERVLRERNRLLSEGRADPQWLTALELQIAEHGVAVAAARLDSLGRLQAAVDLKHSAFPAADLELRGTVEDDLKTMPAVEAEDRFKLRLRDARARDAASGRSGDGPHVTDLKVRHRPKDMPAELCSTGEQKALLIGIVMGAARLTQAETGTAPLLLLDEVAAHLDSERRAALFEEILALGAQAFMTGTDHALFTPFGTEAQYFTIRAGTIVN</sequence>
<evidence type="ECO:0000256" key="7">
    <source>
        <dbReference type="ARBA" id="ARBA00022840"/>
    </source>
</evidence>
<keyword evidence="4 9" id="KW-0963">Cytoplasm</keyword>
<dbReference type="InterPro" id="IPR003593">
    <property type="entry name" value="AAA+_ATPase"/>
</dbReference>
<reference evidence="12" key="1">
    <citation type="submission" date="2022-08" db="EMBL/GenBank/DDBJ databases">
        <authorList>
            <person name="Vandamme P."/>
            <person name="Hettiarachchi A."/>
            <person name="Peeters C."/>
            <person name="Cnockaert M."/>
            <person name="Carlier A."/>
        </authorList>
    </citation>
    <scope>NUCLEOTIDE SEQUENCE</scope>
    <source>
        <strain evidence="12">LMG 31809</strain>
    </source>
</reference>
<dbReference type="InterPro" id="IPR003395">
    <property type="entry name" value="RecF/RecN/SMC_N"/>
</dbReference>
<keyword evidence="6 9" id="KW-0547">Nucleotide-binding</keyword>
<dbReference type="AlphaFoldDB" id="A0A9X3Z7X6"/>
<keyword evidence="9 10" id="KW-0742">SOS response</keyword>
<proteinExistence type="inferred from homology"/>
<dbReference type="SMART" id="SM00382">
    <property type="entry name" value="AAA"/>
    <property type="match status" value="1"/>
</dbReference>
<dbReference type="Pfam" id="PF02463">
    <property type="entry name" value="SMC_N"/>
    <property type="match status" value="1"/>
</dbReference>
<dbReference type="InterPro" id="IPR001238">
    <property type="entry name" value="DNA-binding_RecF"/>
</dbReference>
<comment type="function">
    <text evidence="9 10">The RecF protein is involved in DNA metabolism; it is required for DNA replication and normal SOS inducibility. RecF binds preferentially to single-stranded, linear DNA. It also seems to bind ATP.</text>
</comment>
<dbReference type="SUPFAM" id="SSF52540">
    <property type="entry name" value="P-loop containing nucleoside triphosphate hydrolases"/>
    <property type="match status" value="1"/>
</dbReference>
<keyword evidence="8 9" id="KW-0238">DNA-binding</keyword>
<comment type="similarity">
    <text evidence="2 9 10">Belongs to the RecF family.</text>
</comment>
<keyword evidence="5 9" id="KW-0235">DNA replication</keyword>
<accession>A0A9X3Z7X6</accession>
<dbReference type="PROSITE" id="PS00617">
    <property type="entry name" value="RECF_1"/>
    <property type="match status" value="1"/>
</dbReference>
<evidence type="ECO:0000256" key="3">
    <source>
        <dbReference type="ARBA" id="ARBA00020170"/>
    </source>
</evidence>
<name>A0A9X3Z7X6_9PROT</name>
<evidence type="ECO:0000256" key="5">
    <source>
        <dbReference type="ARBA" id="ARBA00022705"/>
    </source>
</evidence>
<protein>
    <recommendedName>
        <fullName evidence="3 9">DNA replication and repair protein RecF</fullName>
    </recommendedName>
</protein>
<dbReference type="GO" id="GO:0006260">
    <property type="term" value="P:DNA replication"/>
    <property type="evidence" value="ECO:0007669"/>
    <property type="project" value="UniProtKB-UniRule"/>
</dbReference>
<keyword evidence="7 9" id="KW-0067">ATP-binding</keyword>
<evidence type="ECO:0000256" key="4">
    <source>
        <dbReference type="ARBA" id="ARBA00022490"/>
    </source>
</evidence>
<dbReference type="GO" id="GO:0006302">
    <property type="term" value="P:double-strand break repair"/>
    <property type="evidence" value="ECO:0007669"/>
    <property type="project" value="TreeGrafter"/>
</dbReference>
<dbReference type="PROSITE" id="PS00618">
    <property type="entry name" value="RECF_2"/>
    <property type="match status" value="1"/>
</dbReference>
<dbReference type="Gene3D" id="3.40.50.300">
    <property type="entry name" value="P-loop containing nucleotide triphosphate hydrolases"/>
    <property type="match status" value="1"/>
</dbReference>
<dbReference type="Gene3D" id="1.20.1050.90">
    <property type="entry name" value="RecF/RecN/SMC, N-terminal domain"/>
    <property type="match status" value="1"/>
</dbReference>
<dbReference type="GO" id="GO:0000731">
    <property type="term" value="P:DNA synthesis involved in DNA repair"/>
    <property type="evidence" value="ECO:0007669"/>
    <property type="project" value="TreeGrafter"/>
</dbReference>
<reference evidence="12" key="2">
    <citation type="journal article" date="2023" name="Syst. Appl. Microbiol.">
        <title>Govania unica gen. nov., sp. nov., a rare biosphere bacterium that represents a novel family in the class Alphaproteobacteria.</title>
        <authorList>
            <person name="Vandamme P."/>
            <person name="Peeters C."/>
            <person name="Hettiarachchi A."/>
            <person name="Cnockaert M."/>
            <person name="Carlier A."/>
        </authorList>
    </citation>
    <scope>NUCLEOTIDE SEQUENCE</scope>
    <source>
        <strain evidence="12">LMG 31809</strain>
    </source>
</reference>
<dbReference type="NCBIfam" id="TIGR00611">
    <property type="entry name" value="recf"/>
    <property type="match status" value="1"/>
</dbReference>
<dbReference type="HAMAP" id="MF_00365">
    <property type="entry name" value="RecF"/>
    <property type="match status" value="1"/>
</dbReference>
<dbReference type="PANTHER" id="PTHR32182:SF0">
    <property type="entry name" value="DNA REPLICATION AND REPAIR PROTEIN RECF"/>
    <property type="match status" value="1"/>
</dbReference>
<dbReference type="Proteomes" id="UP001141619">
    <property type="component" value="Unassembled WGS sequence"/>
</dbReference>
<dbReference type="InterPro" id="IPR018078">
    <property type="entry name" value="DNA-binding_RecF_CS"/>
</dbReference>
<evidence type="ECO:0000256" key="1">
    <source>
        <dbReference type="ARBA" id="ARBA00004496"/>
    </source>
</evidence>
<evidence type="ECO:0000313" key="12">
    <source>
        <dbReference type="EMBL" id="MDA5194642.1"/>
    </source>
</evidence>
<dbReference type="GO" id="GO:0003697">
    <property type="term" value="F:single-stranded DNA binding"/>
    <property type="evidence" value="ECO:0007669"/>
    <property type="project" value="UniProtKB-UniRule"/>
</dbReference>
<keyword evidence="9 10" id="KW-0234">DNA repair</keyword>
<feature type="binding site" evidence="9">
    <location>
        <begin position="46"/>
        <end position="53"/>
    </location>
    <ligand>
        <name>ATP</name>
        <dbReference type="ChEBI" id="CHEBI:30616"/>
    </ligand>
</feature>
<evidence type="ECO:0000256" key="9">
    <source>
        <dbReference type="HAMAP-Rule" id="MF_00365"/>
    </source>
</evidence>
<evidence type="ECO:0000313" key="13">
    <source>
        <dbReference type="Proteomes" id="UP001141619"/>
    </source>
</evidence>
<comment type="caution">
    <text evidence="12">The sequence shown here is derived from an EMBL/GenBank/DDBJ whole genome shotgun (WGS) entry which is preliminary data.</text>
</comment>
<dbReference type="PANTHER" id="PTHR32182">
    <property type="entry name" value="DNA REPLICATION AND REPAIR PROTEIN RECF"/>
    <property type="match status" value="1"/>
</dbReference>
<dbReference type="GO" id="GO:0005737">
    <property type="term" value="C:cytoplasm"/>
    <property type="evidence" value="ECO:0007669"/>
    <property type="project" value="UniProtKB-SubCell"/>
</dbReference>
<gene>
    <name evidence="9 12" type="primary">recF</name>
    <name evidence="12" type="ORF">NYP16_11840</name>
</gene>
<evidence type="ECO:0000256" key="8">
    <source>
        <dbReference type="ARBA" id="ARBA00023125"/>
    </source>
</evidence>